<dbReference type="PIRSF" id="PIRSF000193">
    <property type="entry name" value="Pyrrol-5-carb_rd"/>
    <property type="match status" value="1"/>
</dbReference>
<comment type="function">
    <text evidence="5">Catalyzes the reduction of 1-pyrroline-5-carboxylate (PCA) to L-proline.</text>
</comment>
<dbReference type="Pfam" id="PF03807">
    <property type="entry name" value="F420_oxidored"/>
    <property type="match status" value="1"/>
</dbReference>
<dbReference type="Gene3D" id="3.40.50.720">
    <property type="entry name" value="NAD(P)-binding Rossmann-like Domain"/>
    <property type="match status" value="1"/>
</dbReference>
<evidence type="ECO:0000313" key="10">
    <source>
        <dbReference type="EMBL" id="NLR29937.1"/>
    </source>
</evidence>
<keyword evidence="5" id="KW-0963">Cytoplasm</keyword>
<dbReference type="InterPro" id="IPR000304">
    <property type="entry name" value="Pyrroline-COOH_reductase"/>
</dbReference>
<dbReference type="EC" id="1.5.1.2" evidence="5 6"/>
<dbReference type="SUPFAM" id="SSF48179">
    <property type="entry name" value="6-phosphogluconate dehydrogenase C-terminal domain-like"/>
    <property type="match status" value="1"/>
</dbReference>
<evidence type="ECO:0000256" key="5">
    <source>
        <dbReference type="HAMAP-Rule" id="MF_01925"/>
    </source>
</evidence>
<dbReference type="PROSITE" id="PS00521">
    <property type="entry name" value="P5CR"/>
    <property type="match status" value="1"/>
</dbReference>
<proteinExistence type="inferred from homology"/>
<dbReference type="PANTHER" id="PTHR11645">
    <property type="entry name" value="PYRROLINE-5-CARBOXYLATE REDUCTASE"/>
    <property type="match status" value="1"/>
</dbReference>
<evidence type="ECO:0000256" key="6">
    <source>
        <dbReference type="NCBIfam" id="TIGR00112"/>
    </source>
</evidence>
<evidence type="ECO:0000313" key="11">
    <source>
        <dbReference type="Proteomes" id="UP000707477"/>
    </source>
</evidence>
<gene>
    <name evidence="5 10" type="primary">proC</name>
    <name evidence="10" type="ORF">HEQ44_07035</name>
</gene>
<dbReference type="EMBL" id="JAAVSD010000016">
    <property type="protein sequence ID" value="NLR29937.1"/>
    <property type="molecule type" value="Genomic_DNA"/>
</dbReference>
<evidence type="ECO:0000256" key="3">
    <source>
        <dbReference type="ARBA" id="ARBA00022857"/>
    </source>
</evidence>
<dbReference type="SUPFAM" id="SSF51735">
    <property type="entry name" value="NAD(P)-binding Rossmann-fold domains"/>
    <property type="match status" value="1"/>
</dbReference>
<protein>
    <recommendedName>
        <fullName evidence="5 6">Pyrroline-5-carboxylate reductase</fullName>
        <shortName evidence="5">P5C reductase</shortName>
        <shortName evidence="5">P5CR</shortName>
        <ecNumber evidence="5 6">1.5.1.2</ecNumber>
    </recommendedName>
    <alternativeName>
        <fullName evidence="5">PCA reductase</fullName>
    </alternativeName>
</protein>
<dbReference type="Proteomes" id="UP000707477">
    <property type="component" value="Unassembled WGS sequence"/>
</dbReference>
<keyword evidence="4 5" id="KW-0560">Oxidoreductase</keyword>
<feature type="domain" description="Pyrroline-5-carboxylate reductase catalytic N-terminal" evidence="8">
    <location>
        <begin position="2"/>
        <end position="97"/>
    </location>
</feature>
<dbReference type="InterPro" id="IPR008927">
    <property type="entry name" value="6-PGluconate_DH-like_C_sf"/>
</dbReference>
<sequence>MKIGFIGVGGMAQAIIGGLLKAKTFAPAEITVHSHREESYLPYAQAHDLVAAKSNVAVAADSDLVVLAVTPNVAQAVLTEIKEQLTPAKTLISIVAGLSLADMATLIGADVPTLRTLPNVNVEVGAGMTATAANAALTGERLTAALRVFDTIGSTTMLAEAQFGVFSALAGSSPAYIDFFIDSLSRAGVKHGLTKQQATEIAAQATLGSAKMVLQSHKIPFELIDQVSSPGGSTVAGLLAMEEAGLMTAVVKGIDATIKRDTGETD</sequence>
<dbReference type="Gene3D" id="1.10.3730.10">
    <property type="entry name" value="ProC C-terminal domain-like"/>
    <property type="match status" value="1"/>
</dbReference>
<keyword evidence="3 5" id="KW-0521">NADP</keyword>
<evidence type="ECO:0000256" key="7">
    <source>
        <dbReference type="RuleBase" id="RU003903"/>
    </source>
</evidence>
<dbReference type="HAMAP" id="MF_01925">
    <property type="entry name" value="P5C_reductase"/>
    <property type="match status" value="1"/>
</dbReference>
<name>A0ABX1L4I7_9LACO</name>
<evidence type="ECO:0000256" key="2">
    <source>
        <dbReference type="ARBA" id="ARBA00022650"/>
    </source>
</evidence>
<dbReference type="GO" id="GO:0004735">
    <property type="term" value="F:pyrroline-5-carboxylate reductase activity"/>
    <property type="evidence" value="ECO:0007669"/>
    <property type="project" value="UniProtKB-EC"/>
</dbReference>
<keyword evidence="2 5" id="KW-0641">Proline biosynthesis</keyword>
<evidence type="ECO:0000256" key="4">
    <source>
        <dbReference type="ARBA" id="ARBA00023002"/>
    </source>
</evidence>
<comment type="catalytic activity">
    <reaction evidence="5">
        <text>L-proline + NAD(+) = (S)-1-pyrroline-5-carboxylate + NADH + 2 H(+)</text>
        <dbReference type="Rhea" id="RHEA:14105"/>
        <dbReference type="ChEBI" id="CHEBI:15378"/>
        <dbReference type="ChEBI" id="CHEBI:17388"/>
        <dbReference type="ChEBI" id="CHEBI:57540"/>
        <dbReference type="ChEBI" id="CHEBI:57945"/>
        <dbReference type="ChEBI" id="CHEBI:60039"/>
        <dbReference type="EC" id="1.5.1.2"/>
    </reaction>
</comment>
<comment type="subcellular location">
    <subcellularLocation>
        <location evidence="5">Cytoplasm</location>
    </subcellularLocation>
</comment>
<comment type="catalytic activity">
    <reaction evidence="5 7">
        <text>L-proline + NADP(+) = (S)-1-pyrroline-5-carboxylate + NADPH + 2 H(+)</text>
        <dbReference type="Rhea" id="RHEA:14109"/>
        <dbReference type="ChEBI" id="CHEBI:15378"/>
        <dbReference type="ChEBI" id="CHEBI:17388"/>
        <dbReference type="ChEBI" id="CHEBI:57783"/>
        <dbReference type="ChEBI" id="CHEBI:58349"/>
        <dbReference type="ChEBI" id="CHEBI:60039"/>
        <dbReference type="EC" id="1.5.1.2"/>
    </reaction>
</comment>
<dbReference type="InterPro" id="IPR036291">
    <property type="entry name" value="NAD(P)-bd_dom_sf"/>
</dbReference>
<evidence type="ECO:0000259" key="9">
    <source>
        <dbReference type="Pfam" id="PF14748"/>
    </source>
</evidence>
<dbReference type="InterPro" id="IPR053790">
    <property type="entry name" value="P5CR-like_CS"/>
</dbReference>
<reference evidence="10 11" key="1">
    <citation type="submission" date="2020-03" db="EMBL/GenBank/DDBJ databases">
        <authorList>
            <person name="Zhang Z."/>
            <person name="Guo Z."/>
            <person name="Hou Q."/>
            <person name="Shen X."/>
        </authorList>
    </citation>
    <scope>NUCLEOTIDE SEQUENCE [LARGE SCALE GENOMIC DNA]</scope>
    <source>
        <strain evidence="10 11">HBUAS51329</strain>
    </source>
</reference>
<organism evidence="10 11">
    <name type="scientific">Levilactobacillus tujiorum</name>
    <dbReference type="NCBI Taxonomy" id="2912243"/>
    <lineage>
        <taxon>Bacteria</taxon>
        <taxon>Bacillati</taxon>
        <taxon>Bacillota</taxon>
        <taxon>Bacilli</taxon>
        <taxon>Lactobacillales</taxon>
        <taxon>Lactobacillaceae</taxon>
        <taxon>Levilactobacillus</taxon>
    </lineage>
</organism>
<evidence type="ECO:0000259" key="8">
    <source>
        <dbReference type="Pfam" id="PF03807"/>
    </source>
</evidence>
<comment type="similarity">
    <text evidence="1 5 7">Belongs to the pyrroline-5-carboxylate reductase family.</text>
</comment>
<feature type="domain" description="Pyrroline-5-carboxylate reductase dimerisation" evidence="9">
    <location>
        <begin position="160"/>
        <end position="261"/>
    </location>
</feature>
<comment type="pathway">
    <text evidence="5 7">Amino-acid biosynthesis; L-proline biosynthesis; L-proline from L-glutamate 5-semialdehyde: step 1/1.</text>
</comment>
<dbReference type="NCBIfam" id="TIGR00112">
    <property type="entry name" value="proC"/>
    <property type="match status" value="1"/>
</dbReference>
<dbReference type="Pfam" id="PF14748">
    <property type="entry name" value="P5CR_dimer"/>
    <property type="match status" value="1"/>
</dbReference>
<dbReference type="InterPro" id="IPR028939">
    <property type="entry name" value="P5C_Rdtase_cat_N"/>
</dbReference>
<comment type="caution">
    <text evidence="10">The sequence shown here is derived from an EMBL/GenBank/DDBJ whole genome shotgun (WGS) entry which is preliminary data.</text>
</comment>
<dbReference type="RefSeq" id="WP_168849671.1">
    <property type="nucleotide sequence ID" value="NZ_JAAVSD010000016.1"/>
</dbReference>
<keyword evidence="11" id="KW-1185">Reference proteome</keyword>
<dbReference type="InterPro" id="IPR029036">
    <property type="entry name" value="P5CR_dimer"/>
</dbReference>
<keyword evidence="5 7" id="KW-0028">Amino-acid biosynthesis</keyword>
<accession>A0ABX1L4I7</accession>
<dbReference type="PANTHER" id="PTHR11645:SF0">
    <property type="entry name" value="PYRROLINE-5-CARBOXYLATE REDUCTASE 3"/>
    <property type="match status" value="1"/>
</dbReference>
<evidence type="ECO:0000256" key="1">
    <source>
        <dbReference type="ARBA" id="ARBA00005525"/>
    </source>
</evidence>